<dbReference type="InterPro" id="IPR004365">
    <property type="entry name" value="NA-bd_OB_tRNA"/>
</dbReference>
<feature type="domain" description="Aminoacyl-transfer RNA synthetases class-II family profile" evidence="8">
    <location>
        <begin position="141"/>
        <end position="555"/>
    </location>
</feature>
<keyword evidence="3 7" id="KW-0547">Nucleotide-binding</keyword>
<name>U4TPC0_9LACO</name>
<keyword evidence="6 7" id="KW-0030">Aminoacyl-tRNA synthetase</keyword>
<evidence type="ECO:0000256" key="1">
    <source>
        <dbReference type="ARBA" id="ARBA00006303"/>
    </source>
</evidence>
<feature type="binding site" evidence="7">
    <location>
        <begin position="221"/>
        <end position="223"/>
    </location>
    <ligand>
        <name>ATP</name>
        <dbReference type="ChEBI" id="CHEBI:30616"/>
    </ligand>
</feature>
<dbReference type="InterPro" id="IPR012340">
    <property type="entry name" value="NA-bd_OB-fold"/>
</dbReference>
<dbReference type="Pfam" id="PF02938">
    <property type="entry name" value="GAD"/>
    <property type="match status" value="1"/>
</dbReference>
<dbReference type="HAMAP" id="MF_00044">
    <property type="entry name" value="Asp_tRNA_synth_type1"/>
    <property type="match status" value="1"/>
</dbReference>
<dbReference type="GO" id="GO:0003676">
    <property type="term" value="F:nucleic acid binding"/>
    <property type="evidence" value="ECO:0007669"/>
    <property type="project" value="InterPro"/>
</dbReference>
<dbReference type="SUPFAM" id="SSF50249">
    <property type="entry name" value="Nucleic acid-binding proteins"/>
    <property type="match status" value="1"/>
</dbReference>
<dbReference type="SUPFAM" id="SSF55681">
    <property type="entry name" value="Class II aaRS and biotin synthetases"/>
    <property type="match status" value="1"/>
</dbReference>
<evidence type="ECO:0000256" key="7">
    <source>
        <dbReference type="HAMAP-Rule" id="MF_00044"/>
    </source>
</evidence>
<dbReference type="Proteomes" id="UP000030647">
    <property type="component" value="Unassembled WGS sequence"/>
</dbReference>
<dbReference type="Gene3D" id="3.30.1360.30">
    <property type="entry name" value="GAD-like domain"/>
    <property type="match status" value="1"/>
</dbReference>
<feature type="binding site" evidence="7">
    <location>
        <position position="230"/>
    </location>
    <ligand>
        <name>ATP</name>
        <dbReference type="ChEBI" id="CHEBI:30616"/>
    </ligand>
</feature>
<dbReference type="SUPFAM" id="SSF55261">
    <property type="entry name" value="GAD domain-like"/>
    <property type="match status" value="1"/>
</dbReference>
<dbReference type="InterPro" id="IPR029351">
    <property type="entry name" value="GAD_dom"/>
</dbReference>
<evidence type="ECO:0000256" key="4">
    <source>
        <dbReference type="ARBA" id="ARBA00022840"/>
    </source>
</evidence>
<dbReference type="STRING" id="1231336.L248_0420"/>
<comment type="function">
    <text evidence="7">Catalyzes the attachment of L-aspartate to tRNA(Asp) in a two-step reaction: L-aspartate is first activated by ATP to form Asp-AMP and then transferred to the acceptor end of tRNA(Asp).</text>
</comment>
<comment type="catalytic activity">
    <reaction evidence="7">
        <text>tRNA(Asp) + L-aspartate + ATP = L-aspartyl-tRNA(Asp) + AMP + diphosphate</text>
        <dbReference type="Rhea" id="RHEA:19649"/>
        <dbReference type="Rhea" id="RHEA-COMP:9660"/>
        <dbReference type="Rhea" id="RHEA-COMP:9678"/>
        <dbReference type="ChEBI" id="CHEBI:29991"/>
        <dbReference type="ChEBI" id="CHEBI:30616"/>
        <dbReference type="ChEBI" id="CHEBI:33019"/>
        <dbReference type="ChEBI" id="CHEBI:78442"/>
        <dbReference type="ChEBI" id="CHEBI:78516"/>
        <dbReference type="ChEBI" id="CHEBI:456215"/>
        <dbReference type="EC" id="6.1.1.12"/>
    </reaction>
</comment>
<dbReference type="InterPro" id="IPR004364">
    <property type="entry name" value="Aa-tRNA-synt_II"/>
</dbReference>
<dbReference type="GO" id="GO:0005737">
    <property type="term" value="C:cytoplasm"/>
    <property type="evidence" value="ECO:0007669"/>
    <property type="project" value="UniProtKB-SubCell"/>
</dbReference>
<feature type="binding site" evidence="7">
    <location>
        <position position="221"/>
    </location>
    <ligand>
        <name>L-aspartate</name>
        <dbReference type="ChEBI" id="CHEBI:29991"/>
    </ligand>
</feature>
<evidence type="ECO:0000256" key="6">
    <source>
        <dbReference type="ARBA" id="ARBA00023146"/>
    </source>
</evidence>
<feature type="binding site" evidence="7">
    <location>
        <begin position="534"/>
        <end position="537"/>
    </location>
    <ligand>
        <name>ATP</name>
        <dbReference type="ChEBI" id="CHEBI:30616"/>
    </ligand>
</feature>
<dbReference type="CDD" id="cd04317">
    <property type="entry name" value="EcAspRS_like_N"/>
    <property type="match status" value="1"/>
</dbReference>
<dbReference type="Pfam" id="PF01336">
    <property type="entry name" value="tRNA_anti-codon"/>
    <property type="match status" value="1"/>
</dbReference>
<feature type="region of interest" description="Aspartate" evidence="7">
    <location>
        <begin position="199"/>
        <end position="202"/>
    </location>
</feature>
<dbReference type="InterPro" id="IPR045864">
    <property type="entry name" value="aa-tRNA-synth_II/BPL/LPL"/>
</dbReference>
<evidence type="ECO:0000256" key="3">
    <source>
        <dbReference type="ARBA" id="ARBA00022741"/>
    </source>
</evidence>
<dbReference type="PRINTS" id="PR01042">
    <property type="entry name" value="TRNASYNTHASP"/>
</dbReference>
<dbReference type="GO" id="GO:0004815">
    <property type="term" value="F:aspartate-tRNA ligase activity"/>
    <property type="evidence" value="ECO:0007669"/>
    <property type="project" value="UniProtKB-UniRule"/>
</dbReference>
<dbReference type="eggNOG" id="COG0173">
    <property type="taxonomic scope" value="Bacteria"/>
</dbReference>
<dbReference type="Gene3D" id="3.30.930.10">
    <property type="entry name" value="Bira Bifunctional Protein, Domain 2"/>
    <property type="match status" value="1"/>
</dbReference>
<organism evidence="9 10">
    <name type="scientific">Schleiferilactobacillus shenzhenensis LY-73</name>
    <dbReference type="NCBI Taxonomy" id="1231336"/>
    <lineage>
        <taxon>Bacteria</taxon>
        <taxon>Bacillati</taxon>
        <taxon>Bacillota</taxon>
        <taxon>Bacilli</taxon>
        <taxon>Lactobacillales</taxon>
        <taxon>Lactobacillaceae</taxon>
        <taxon>Schleiferilactobacillus</taxon>
    </lineage>
</organism>
<comment type="subunit">
    <text evidence="7">Homodimer.</text>
</comment>
<dbReference type="CDD" id="cd00777">
    <property type="entry name" value="AspRS_core"/>
    <property type="match status" value="1"/>
</dbReference>
<keyword evidence="10" id="KW-1185">Reference proteome</keyword>
<dbReference type="RefSeq" id="WP_022528367.1">
    <property type="nucleotide sequence ID" value="NZ_KI271582.1"/>
</dbReference>
<dbReference type="InterPro" id="IPR004524">
    <property type="entry name" value="Asp-tRNA-ligase_1"/>
</dbReference>
<dbReference type="InterPro" id="IPR047090">
    <property type="entry name" value="AspRS_core"/>
</dbReference>
<dbReference type="Gene3D" id="2.40.50.140">
    <property type="entry name" value="Nucleic acid-binding proteins"/>
    <property type="match status" value="1"/>
</dbReference>
<keyword evidence="7" id="KW-0963">Cytoplasm</keyword>
<feature type="binding site" evidence="7">
    <location>
        <position position="489"/>
    </location>
    <ligand>
        <name>L-aspartate</name>
        <dbReference type="ChEBI" id="CHEBI:29991"/>
    </ligand>
</feature>
<dbReference type="InterPro" id="IPR006195">
    <property type="entry name" value="aa-tRNA-synth_II"/>
</dbReference>
<keyword evidence="2 7" id="KW-0436">Ligase</keyword>
<dbReference type="AlphaFoldDB" id="U4TPC0"/>
<keyword evidence="4 7" id="KW-0067">ATP-binding</keyword>
<evidence type="ECO:0000256" key="2">
    <source>
        <dbReference type="ARBA" id="ARBA00022598"/>
    </source>
</evidence>
<dbReference type="GO" id="GO:0140096">
    <property type="term" value="F:catalytic activity, acting on a protein"/>
    <property type="evidence" value="ECO:0007669"/>
    <property type="project" value="UniProtKB-ARBA"/>
</dbReference>
<evidence type="ECO:0000313" key="9">
    <source>
        <dbReference type="EMBL" id="ERL66741.1"/>
    </source>
</evidence>
<proteinExistence type="inferred from homology"/>
<dbReference type="GO" id="GO:0005524">
    <property type="term" value="F:ATP binding"/>
    <property type="evidence" value="ECO:0007669"/>
    <property type="project" value="UniProtKB-UniRule"/>
</dbReference>
<keyword evidence="5 7" id="KW-0648">Protein biosynthesis</keyword>
<evidence type="ECO:0000313" key="10">
    <source>
        <dbReference type="Proteomes" id="UP000030647"/>
    </source>
</evidence>
<dbReference type="InterPro" id="IPR002312">
    <property type="entry name" value="Asp/Asn-tRNA-synth_IIb"/>
</dbReference>
<dbReference type="PROSITE" id="PS50862">
    <property type="entry name" value="AA_TRNA_LIGASE_II"/>
    <property type="match status" value="1"/>
</dbReference>
<evidence type="ECO:0000256" key="5">
    <source>
        <dbReference type="ARBA" id="ARBA00022917"/>
    </source>
</evidence>
<accession>U4TPC0</accession>
<dbReference type="PANTHER" id="PTHR22594:SF5">
    <property type="entry name" value="ASPARTATE--TRNA LIGASE, MITOCHONDRIAL"/>
    <property type="match status" value="1"/>
</dbReference>
<feature type="binding site" evidence="7">
    <location>
        <position position="448"/>
    </location>
    <ligand>
        <name>L-aspartate</name>
        <dbReference type="ChEBI" id="CHEBI:29991"/>
    </ligand>
</feature>
<dbReference type="EC" id="6.1.1.12" evidence="7"/>
<comment type="similarity">
    <text evidence="1 7">Belongs to the class-II aminoacyl-tRNA synthetase family. Type 1 subfamily.</text>
</comment>
<comment type="caution">
    <text evidence="7">Lacks conserved residue(s) required for the propagation of feature annotation.</text>
</comment>
<dbReference type="NCBIfam" id="NF001750">
    <property type="entry name" value="PRK00476.1"/>
    <property type="match status" value="1"/>
</dbReference>
<dbReference type="PANTHER" id="PTHR22594">
    <property type="entry name" value="ASPARTYL/LYSYL-TRNA SYNTHETASE"/>
    <property type="match status" value="1"/>
</dbReference>
<dbReference type="EMBL" id="KI271582">
    <property type="protein sequence ID" value="ERL66741.1"/>
    <property type="molecule type" value="Genomic_DNA"/>
</dbReference>
<dbReference type="GO" id="GO:0016740">
    <property type="term" value="F:transferase activity"/>
    <property type="evidence" value="ECO:0007669"/>
    <property type="project" value="UniProtKB-ARBA"/>
</dbReference>
<evidence type="ECO:0000259" key="8">
    <source>
        <dbReference type="PROSITE" id="PS50862"/>
    </source>
</evidence>
<gene>
    <name evidence="7 9" type="primary">aspS</name>
    <name evidence="9" type="ORF">L248_0420</name>
</gene>
<dbReference type="InterPro" id="IPR047089">
    <property type="entry name" value="Asp-tRNA-ligase_1_N"/>
</dbReference>
<dbReference type="GO" id="GO:0006422">
    <property type="term" value="P:aspartyl-tRNA aminoacylation"/>
    <property type="evidence" value="ECO:0007669"/>
    <property type="project" value="UniProtKB-UniRule"/>
</dbReference>
<dbReference type="InterPro" id="IPR004115">
    <property type="entry name" value="GAD-like_sf"/>
</dbReference>
<protein>
    <recommendedName>
        <fullName evidence="7">Aspartate--tRNA ligase</fullName>
        <ecNumber evidence="7">6.1.1.12</ecNumber>
    </recommendedName>
    <alternativeName>
        <fullName evidence="7">Aspartyl-tRNA synthetase</fullName>
        <shortName evidence="7">AspRS</shortName>
    </alternativeName>
</protein>
<comment type="subcellular location">
    <subcellularLocation>
        <location evidence="7">Cytoplasm</location>
    </subcellularLocation>
</comment>
<dbReference type="OrthoDB" id="9802326at2"/>
<dbReference type="NCBIfam" id="TIGR00459">
    <property type="entry name" value="aspS_bact"/>
    <property type="match status" value="1"/>
</dbReference>
<feature type="binding site" evidence="7">
    <location>
        <position position="482"/>
    </location>
    <ligand>
        <name>ATP</name>
        <dbReference type="ChEBI" id="CHEBI:30616"/>
    </ligand>
</feature>
<dbReference type="HOGENOM" id="CLU_014330_3_2_9"/>
<sequence length="590" mass="66972">MKRTNYAGLIDEQYIGQEVDLAGWVAKRRDLGNLVFVDLRDREGILQLVFSQEFGPDALALAEQMRSEYVIRVHGKVVARDAQAINNKMKTGKVEVEISEAEILNKSKTPPFDIVDGVDATEDTKLKYRYLDLRRPEMQKGLRTRAQIVKSVHHYLDDHDFIEMETPDLTKSTPEGARDYIVPSRVYPGSFYALPQSPQLFKQLLMGAGFDKYYQLARCFRDEDLRGDRQPEFTQIDIETSFLDQKQIQDITEGVIAQVMHDEKGIDVQTPFRRITWQEAQDRFGSDKPDVRFGMELTDLSDLFQDSPFKVFSGAIADGGQVKAICVPGAAEKYSRKHIDEQQEYIKRFGAKGLAWVKVTDDGFTGPVAKFLGDQSAALAKRLDAHSGDLILFVAASKKIVADSLGYLRTHFAKEMDMIPEDEYAFLWVVDWPLFEYDEGAQRWVPAHHPFTMPNEEDIPLLDSDPYKAHAQSYDIVLNGYELGGGSIRIHNEDIQWKMLKALGFTKERAYAQFGFLLDAMQYGFPPMGGLAIGLDRFAMLLSHRDNIRDVIAFPKNSKATDPMTSAPQPVTPEQLDELGVEVESKYRHN</sequence>
<feature type="binding site" evidence="7">
    <location>
        <position position="175"/>
    </location>
    <ligand>
        <name>L-aspartate</name>
        <dbReference type="ChEBI" id="CHEBI:29991"/>
    </ligand>
</feature>
<dbReference type="Pfam" id="PF00152">
    <property type="entry name" value="tRNA-synt_2"/>
    <property type="match status" value="1"/>
</dbReference>
<reference evidence="10" key="1">
    <citation type="journal article" date="2013" name="Genome Announc.">
        <title>Whole-Genome Sequencing of Lactobacillus shenzhenensis Strain LY-73T.</title>
        <authorList>
            <person name="Lin Z."/>
            <person name="Liu Z."/>
            <person name="Yang R."/>
            <person name="Zou Y."/>
            <person name="Wan D."/>
            <person name="Chen J."/>
            <person name="Guo M."/>
            <person name="Zhao J."/>
            <person name="Fang C."/>
            <person name="Yang R."/>
            <person name="Liu F."/>
        </authorList>
    </citation>
    <scope>NUCLEOTIDE SEQUENCE [LARGE SCALE GENOMIC DNA]</scope>
    <source>
        <strain evidence="10">LY-73</strain>
    </source>
</reference>